<evidence type="ECO:0000313" key="2">
    <source>
        <dbReference type="Proteomes" id="UP000257109"/>
    </source>
</evidence>
<name>A0A371FHA0_MUCPR</name>
<dbReference type="EMBL" id="QJKJ01009117">
    <property type="protein sequence ID" value="RDX77669.1"/>
    <property type="molecule type" value="Genomic_DNA"/>
</dbReference>
<protein>
    <submittedName>
        <fullName evidence="1">Uncharacterized protein</fullName>
    </submittedName>
</protein>
<reference evidence="1" key="1">
    <citation type="submission" date="2018-05" db="EMBL/GenBank/DDBJ databases">
        <title>Draft genome of Mucuna pruriens seed.</title>
        <authorList>
            <person name="Nnadi N.E."/>
            <person name="Vos R."/>
            <person name="Hasami M.H."/>
            <person name="Devisetty U.K."/>
            <person name="Aguiy J.C."/>
        </authorList>
    </citation>
    <scope>NUCLEOTIDE SEQUENCE [LARGE SCALE GENOMIC DNA]</scope>
    <source>
        <strain evidence="1">JCA_2017</strain>
    </source>
</reference>
<feature type="non-terminal residue" evidence="1">
    <location>
        <position position="1"/>
    </location>
</feature>
<keyword evidence="2" id="KW-1185">Reference proteome</keyword>
<dbReference type="Proteomes" id="UP000257109">
    <property type="component" value="Unassembled WGS sequence"/>
</dbReference>
<organism evidence="1 2">
    <name type="scientific">Mucuna pruriens</name>
    <name type="common">Velvet bean</name>
    <name type="synonym">Dolichos pruriens</name>
    <dbReference type="NCBI Taxonomy" id="157652"/>
    <lineage>
        <taxon>Eukaryota</taxon>
        <taxon>Viridiplantae</taxon>
        <taxon>Streptophyta</taxon>
        <taxon>Embryophyta</taxon>
        <taxon>Tracheophyta</taxon>
        <taxon>Spermatophyta</taxon>
        <taxon>Magnoliopsida</taxon>
        <taxon>eudicotyledons</taxon>
        <taxon>Gunneridae</taxon>
        <taxon>Pentapetalae</taxon>
        <taxon>rosids</taxon>
        <taxon>fabids</taxon>
        <taxon>Fabales</taxon>
        <taxon>Fabaceae</taxon>
        <taxon>Papilionoideae</taxon>
        <taxon>50 kb inversion clade</taxon>
        <taxon>NPAAA clade</taxon>
        <taxon>indigoferoid/millettioid clade</taxon>
        <taxon>Phaseoleae</taxon>
        <taxon>Mucuna</taxon>
    </lineage>
</organism>
<gene>
    <name evidence="1" type="ORF">CR513_42176</name>
</gene>
<dbReference type="AlphaFoldDB" id="A0A371FHA0"/>
<evidence type="ECO:0000313" key="1">
    <source>
        <dbReference type="EMBL" id="RDX77669.1"/>
    </source>
</evidence>
<accession>A0A371FHA0</accession>
<comment type="caution">
    <text evidence="1">The sequence shown here is derived from an EMBL/GenBank/DDBJ whole genome shotgun (WGS) entry which is preliminary data.</text>
</comment>
<proteinExistence type="predicted"/>
<sequence length="59" mass="7167">MYHWRIFLCQCHVGPRSFNQCHANVNLQSLEFWDDNTVSNELISMCWIWRTKHSDKDQP</sequence>